<evidence type="ECO:0000313" key="14">
    <source>
        <dbReference type="Proteomes" id="UP000199139"/>
    </source>
</evidence>
<dbReference type="Pfam" id="PF00672">
    <property type="entry name" value="HAMP"/>
    <property type="match status" value="1"/>
</dbReference>
<dbReference type="Proteomes" id="UP000321773">
    <property type="component" value="Unassembled WGS sequence"/>
</dbReference>
<feature type="domain" description="Methyl-accepting transducer" evidence="10">
    <location>
        <begin position="292"/>
        <end position="563"/>
    </location>
</feature>
<dbReference type="GO" id="GO:0005886">
    <property type="term" value="C:plasma membrane"/>
    <property type="evidence" value="ECO:0007669"/>
    <property type="project" value="UniProtKB-SubCell"/>
</dbReference>
<evidence type="ECO:0000256" key="3">
    <source>
        <dbReference type="ARBA" id="ARBA00022692"/>
    </source>
</evidence>
<dbReference type="EMBL" id="FPAI01000001">
    <property type="protein sequence ID" value="SFS32921.1"/>
    <property type="molecule type" value="Genomic_DNA"/>
</dbReference>
<dbReference type="RefSeq" id="WP_089852686.1">
    <property type="nucleotide sequence ID" value="NZ_BJWJ01000017.1"/>
</dbReference>
<dbReference type="PROSITE" id="PS50885">
    <property type="entry name" value="HAMP"/>
    <property type="match status" value="1"/>
</dbReference>
<evidence type="ECO:0000256" key="7">
    <source>
        <dbReference type="ARBA" id="ARBA00029447"/>
    </source>
</evidence>
<dbReference type="CDD" id="cd06225">
    <property type="entry name" value="HAMP"/>
    <property type="match status" value="1"/>
</dbReference>
<dbReference type="CDD" id="cd11386">
    <property type="entry name" value="MCP_signal"/>
    <property type="match status" value="1"/>
</dbReference>
<feature type="transmembrane region" description="Helical" evidence="9">
    <location>
        <begin position="196"/>
        <end position="220"/>
    </location>
</feature>
<reference evidence="12 15" key="2">
    <citation type="submission" date="2019-07" db="EMBL/GenBank/DDBJ databases">
        <title>Whole genome shotgun sequence of Halolactibacillus miurensis NBRC 100873.</title>
        <authorList>
            <person name="Hosoyama A."/>
            <person name="Uohara A."/>
            <person name="Ohji S."/>
            <person name="Ichikawa N."/>
        </authorList>
    </citation>
    <scope>NUCLEOTIDE SEQUENCE [LARGE SCALE GENOMIC DNA]</scope>
    <source>
        <strain evidence="12 15">NBRC 100873</strain>
    </source>
</reference>
<comment type="similarity">
    <text evidence="7">Belongs to the methyl-accepting chemotaxis (MCP) protein family.</text>
</comment>
<dbReference type="PANTHER" id="PTHR32089">
    <property type="entry name" value="METHYL-ACCEPTING CHEMOTAXIS PROTEIN MCPB"/>
    <property type="match status" value="1"/>
</dbReference>
<dbReference type="Pfam" id="PF00015">
    <property type="entry name" value="MCPsignal"/>
    <property type="match status" value="1"/>
</dbReference>
<dbReference type="Gene3D" id="1.10.287.950">
    <property type="entry name" value="Methyl-accepting chemotaxis protein"/>
    <property type="match status" value="1"/>
</dbReference>
<evidence type="ECO:0000256" key="9">
    <source>
        <dbReference type="SAM" id="Phobius"/>
    </source>
</evidence>
<evidence type="ECO:0000313" key="15">
    <source>
        <dbReference type="Proteomes" id="UP000321773"/>
    </source>
</evidence>
<evidence type="ECO:0000259" key="10">
    <source>
        <dbReference type="PROSITE" id="PS50111"/>
    </source>
</evidence>
<dbReference type="SMART" id="SM00283">
    <property type="entry name" value="MA"/>
    <property type="match status" value="1"/>
</dbReference>
<dbReference type="PROSITE" id="PS50111">
    <property type="entry name" value="CHEMOTAXIS_TRANSDUC_2"/>
    <property type="match status" value="1"/>
</dbReference>
<feature type="domain" description="HAMP" evidence="11">
    <location>
        <begin position="220"/>
        <end position="273"/>
    </location>
</feature>
<sequence length="578" mass="63130">MRLNIRKKLLIITTLLLLLPSLTIGMVSYYSASDHLNTSGETTIQNAVEMALQLIDSMDQQVKSGQLTLEEAQEQVKVYLLGERQADGTRPVTSTIDLGKNGYFVIYDQEGLEVAHPTIEGENVWDVQDREGQFLVQNQIQAALDGGGFTTYAWAFPDDPNRIGDKIMYNALDPNWGWVVTAGSYMEDFNEGSQDILWTVVITTTIALIVGIIFSVLFANHISRPIKAIRAYLLDLSQNQLDMPDLVYKRQDEINDLAESLNLMKNNLSDMIGKISSVSHTLAASSEQLSASSEETNKATEQIASSIMSVSESSDRQSQMAQQSMTTVETIAERINSIEDSISRVNTSAETSAERVERGQEGIKASAKVMTNIKGTTSNVSTSVHKLGEESKQIGKIINVITDIAEQTNLLALNAAIEAARAGEHGKGFAVVADEVRKLAEESSQSATDIRTLIEKIQIEIEKSVDMMKENETVVIEGQQKIDGTGKAFDAIQSATTDIVSRTKEMLGAIQSISQGTTDMVKRSQETTDDVMQSASDVETVAAASDEQSASMEEIAASSESLSHMAEELSDIVNQFKL</sequence>
<evidence type="ECO:0000256" key="5">
    <source>
        <dbReference type="ARBA" id="ARBA00023136"/>
    </source>
</evidence>
<dbReference type="Pfam" id="PF17200">
    <property type="entry name" value="sCache_2"/>
    <property type="match status" value="1"/>
</dbReference>
<evidence type="ECO:0000313" key="12">
    <source>
        <dbReference type="EMBL" id="GEM04775.1"/>
    </source>
</evidence>
<protein>
    <submittedName>
        <fullName evidence="12 13">Chemotaxis protein</fullName>
    </submittedName>
</protein>
<dbReference type="Gene3D" id="6.10.340.10">
    <property type="match status" value="1"/>
</dbReference>
<dbReference type="InterPro" id="IPR003660">
    <property type="entry name" value="HAMP_dom"/>
</dbReference>
<comment type="subcellular location">
    <subcellularLocation>
        <location evidence="1">Cell membrane</location>
        <topology evidence="1">Multi-pass membrane protein</topology>
    </subcellularLocation>
</comment>
<gene>
    <name evidence="12" type="ORF">HMI01_17630</name>
    <name evidence="13" type="ORF">SAMN05421668_10169</name>
</gene>
<evidence type="ECO:0000256" key="6">
    <source>
        <dbReference type="ARBA" id="ARBA00023224"/>
    </source>
</evidence>
<dbReference type="CDD" id="cd18774">
    <property type="entry name" value="PDC2_HK_sensor"/>
    <property type="match status" value="1"/>
</dbReference>
<name>A0A1I6NYC9_9BACI</name>
<dbReference type="SMART" id="SM01049">
    <property type="entry name" value="Cache_2"/>
    <property type="match status" value="1"/>
</dbReference>
<dbReference type="Gene3D" id="3.30.450.20">
    <property type="entry name" value="PAS domain"/>
    <property type="match status" value="1"/>
</dbReference>
<evidence type="ECO:0000256" key="2">
    <source>
        <dbReference type="ARBA" id="ARBA00022475"/>
    </source>
</evidence>
<evidence type="ECO:0000256" key="4">
    <source>
        <dbReference type="ARBA" id="ARBA00022989"/>
    </source>
</evidence>
<keyword evidence="5 9" id="KW-0472">Membrane</keyword>
<dbReference type="EMBL" id="BJWJ01000017">
    <property type="protein sequence ID" value="GEM04775.1"/>
    <property type="molecule type" value="Genomic_DNA"/>
</dbReference>
<evidence type="ECO:0000313" key="13">
    <source>
        <dbReference type="EMBL" id="SFS32921.1"/>
    </source>
</evidence>
<accession>A0A1I6NYC9</accession>
<dbReference type="OrthoDB" id="9810264at2"/>
<evidence type="ECO:0000259" key="11">
    <source>
        <dbReference type="PROSITE" id="PS50885"/>
    </source>
</evidence>
<keyword evidence="15" id="KW-1185">Reference proteome</keyword>
<dbReference type="InterPro" id="IPR033480">
    <property type="entry name" value="sCache_2"/>
</dbReference>
<dbReference type="InterPro" id="IPR004089">
    <property type="entry name" value="MCPsignal_dom"/>
</dbReference>
<dbReference type="STRING" id="306541.SAMN05421668_10169"/>
<keyword evidence="2" id="KW-1003">Cell membrane</keyword>
<evidence type="ECO:0000256" key="1">
    <source>
        <dbReference type="ARBA" id="ARBA00004651"/>
    </source>
</evidence>
<organism evidence="13 14">
    <name type="scientific">Halolactibacillus miurensis</name>
    <dbReference type="NCBI Taxonomy" id="306541"/>
    <lineage>
        <taxon>Bacteria</taxon>
        <taxon>Bacillati</taxon>
        <taxon>Bacillota</taxon>
        <taxon>Bacilli</taxon>
        <taxon>Bacillales</taxon>
        <taxon>Bacillaceae</taxon>
        <taxon>Halolactibacillus</taxon>
    </lineage>
</organism>
<dbReference type="GO" id="GO:0007165">
    <property type="term" value="P:signal transduction"/>
    <property type="evidence" value="ECO:0007669"/>
    <property type="project" value="UniProtKB-KW"/>
</dbReference>
<proteinExistence type="inferred from homology"/>
<keyword evidence="3 9" id="KW-0812">Transmembrane</keyword>
<dbReference type="AlphaFoldDB" id="A0A1I6NYC9"/>
<keyword evidence="4 9" id="KW-1133">Transmembrane helix</keyword>
<evidence type="ECO:0000256" key="8">
    <source>
        <dbReference type="PROSITE-ProRule" id="PRU00284"/>
    </source>
</evidence>
<dbReference type="SMART" id="SM00304">
    <property type="entry name" value="HAMP"/>
    <property type="match status" value="1"/>
</dbReference>
<dbReference type="PANTHER" id="PTHR32089:SF112">
    <property type="entry name" value="LYSOZYME-LIKE PROTEIN-RELATED"/>
    <property type="match status" value="1"/>
</dbReference>
<reference evidence="13 14" key="1">
    <citation type="submission" date="2016-10" db="EMBL/GenBank/DDBJ databases">
        <authorList>
            <person name="de Groot N.N."/>
        </authorList>
    </citation>
    <scope>NUCLEOTIDE SEQUENCE [LARGE SCALE GENOMIC DNA]</scope>
    <source>
        <strain evidence="13 14">DSM 17074</strain>
    </source>
</reference>
<dbReference type="SUPFAM" id="SSF58104">
    <property type="entry name" value="Methyl-accepting chemotaxis protein (MCP) signaling domain"/>
    <property type="match status" value="1"/>
</dbReference>
<dbReference type="Proteomes" id="UP000199139">
    <property type="component" value="Unassembled WGS sequence"/>
</dbReference>
<keyword evidence="6 8" id="KW-0807">Transducer</keyword>